<dbReference type="Proteomes" id="UP000245168">
    <property type="component" value="Unassembled WGS sequence"/>
</dbReference>
<proteinExistence type="predicted"/>
<comment type="caution">
    <text evidence="3">The sequence shown here is derived from an EMBL/GenBank/DDBJ whole genome shotgun (WGS) entry which is preliminary data.</text>
</comment>
<gene>
    <name evidence="3" type="ORF">DDZ18_01850</name>
</gene>
<dbReference type="AlphaFoldDB" id="A0A2U2BWH5"/>
<keyword evidence="4" id="KW-1185">Reference proteome</keyword>
<feature type="domain" description="DUF7305" evidence="2">
    <location>
        <begin position="253"/>
        <end position="367"/>
    </location>
</feature>
<name>A0A2U2BWH5_9PROT</name>
<organism evidence="3 4">
    <name type="scientific">Marinicauda salina</name>
    <dbReference type="NCBI Taxonomy" id="2135793"/>
    <lineage>
        <taxon>Bacteria</taxon>
        <taxon>Pseudomonadati</taxon>
        <taxon>Pseudomonadota</taxon>
        <taxon>Alphaproteobacteria</taxon>
        <taxon>Maricaulales</taxon>
        <taxon>Maricaulaceae</taxon>
        <taxon>Marinicauda</taxon>
    </lineage>
</organism>
<keyword evidence="1" id="KW-0812">Transmembrane</keyword>
<evidence type="ECO:0000259" key="2">
    <source>
        <dbReference type="Pfam" id="PF23981"/>
    </source>
</evidence>
<dbReference type="RefSeq" id="WP_109251648.1">
    <property type="nucleotide sequence ID" value="NZ_QEXV01000001.1"/>
</dbReference>
<dbReference type="Pfam" id="PF23981">
    <property type="entry name" value="DUF7305"/>
    <property type="match status" value="1"/>
</dbReference>
<dbReference type="OrthoDB" id="7418984at2"/>
<sequence>MRNAFEIFRRFVAERRGHAAIITALAAPVLVGSAGLGVEAGYWFYKQRVAQMSADIAAYSGAVAARSGGDSLNAVVQEEAARHGFDASIGALTINNPPTGGPNQHNRAVEVRIDQTYPRLFSALFLDSDVTISVRAVALFQEPGEACILALEQFESDAMIFTGNSNASLTDCQLMSNSIASDALSVQGSGTVTTTCATAVGGVDATANLTLTDCSEPRENAPPAPDPYESLPAPSIPGGCTNVPGGPPHQPKTVTPGHYCGGLDLRGDITMEPGVYVVSGDVTANGNSNIVGDGVTIYVRNNGRVRMNGTATVDLTAPSSGTYAGVLFFGDRNNGSAVDAIFNGTADSSLEGVLYFPNQEVMMRGDFNGSAGCTRVISRWVDVSGNTSFDSNCANASIPTVDVPGLVQLVE</sequence>
<dbReference type="EMBL" id="QEXV01000001">
    <property type="protein sequence ID" value="PWE18373.1"/>
    <property type="molecule type" value="Genomic_DNA"/>
</dbReference>
<evidence type="ECO:0000313" key="4">
    <source>
        <dbReference type="Proteomes" id="UP000245168"/>
    </source>
</evidence>
<accession>A0A2U2BWH5</accession>
<keyword evidence="1" id="KW-0472">Membrane</keyword>
<feature type="transmembrane region" description="Helical" evidence="1">
    <location>
        <begin position="21"/>
        <end position="45"/>
    </location>
</feature>
<evidence type="ECO:0000256" key="1">
    <source>
        <dbReference type="SAM" id="Phobius"/>
    </source>
</evidence>
<reference evidence="4" key="1">
    <citation type="submission" date="2018-05" db="EMBL/GenBank/DDBJ databases">
        <authorList>
            <person name="Liu B.-T."/>
        </authorList>
    </citation>
    <scope>NUCLEOTIDE SEQUENCE [LARGE SCALE GENOMIC DNA]</scope>
    <source>
        <strain evidence="4">WD6-1</strain>
    </source>
</reference>
<evidence type="ECO:0000313" key="3">
    <source>
        <dbReference type="EMBL" id="PWE18373.1"/>
    </source>
</evidence>
<keyword evidence="1" id="KW-1133">Transmembrane helix</keyword>
<protein>
    <recommendedName>
        <fullName evidence="2">DUF7305 domain-containing protein</fullName>
    </recommendedName>
</protein>
<dbReference type="InterPro" id="IPR055729">
    <property type="entry name" value="DUF7305"/>
</dbReference>